<evidence type="ECO:0000313" key="1">
    <source>
        <dbReference type="EMBL" id="AAL28522.1"/>
    </source>
</evidence>
<sequence length="132" mass="14738">MFLQSTQTAQLIKPKINLVLYIQNRTISRTDAICYLSTSPTFGQSILVARATKAKTEKICKCLDQSVFFFLSVTIRWGPYLVHRAVRQSGRQSVSQSVSQSTAHALEYFLASLSLGCPISRHTLGQRPITES</sequence>
<organism evidence="1">
    <name type="scientific">Drosophila melanogaster</name>
    <name type="common">Fruit fly</name>
    <dbReference type="NCBI Taxonomy" id="7227"/>
    <lineage>
        <taxon>Eukaryota</taxon>
        <taxon>Metazoa</taxon>
        <taxon>Ecdysozoa</taxon>
        <taxon>Arthropoda</taxon>
        <taxon>Hexapoda</taxon>
        <taxon>Insecta</taxon>
        <taxon>Pterygota</taxon>
        <taxon>Neoptera</taxon>
        <taxon>Endopterygota</taxon>
        <taxon>Diptera</taxon>
        <taxon>Brachycera</taxon>
        <taxon>Muscomorpha</taxon>
        <taxon>Ephydroidea</taxon>
        <taxon>Drosophilidae</taxon>
        <taxon>Drosophila</taxon>
        <taxon>Sophophora</taxon>
    </lineage>
</organism>
<accession>Q95S34</accession>
<proteinExistence type="evidence at transcript level"/>
<dbReference type="AlphaFoldDB" id="Q95S34"/>
<name>Q95S34_DROME</name>
<protein>
    <submittedName>
        <fullName evidence="1">GM10308p</fullName>
    </submittedName>
</protein>
<reference evidence="1" key="1">
    <citation type="submission" date="2001-10" db="EMBL/GenBank/DDBJ databases">
        <authorList>
            <person name="Stapleton M."/>
            <person name="Brokstein P."/>
            <person name="Hong L."/>
            <person name="Agbayani A."/>
            <person name="Carlson J."/>
            <person name="Champe M."/>
            <person name="Chavez C."/>
            <person name="Dorsett V."/>
            <person name="Farfan D."/>
            <person name="Frise E."/>
            <person name="George R."/>
            <person name="Gonzalez M."/>
            <person name="Guarin H."/>
            <person name="Li P."/>
            <person name="Liao G."/>
            <person name="Miranda A."/>
            <person name="Mungall C.J."/>
            <person name="Nunoo J."/>
            <person name="Pacleb J."/>
            <person name="Paragas V."/>
            <person name="Park S."/>
            <person name="Phouanenavong S."/>
            <person name="Wan K."/>
            <person name="Yu C."/>
            <person name="Lewis S.E."/>
            <person name="Rubin G.M."/>
            <person name="Celniker S."/>
        </authorList>
    </citation>
    <scope>NUCLEOTIDE SEQUENCE</scope>
</reference>
<dbReference type="EMBL" id="AY060974">
    <property type="protein sequence ID" value="AAL28522.1"/>
    <property type="molecule type" value="mRNA"/>
</dbReference>